<keyword evidence="6" id="KW-0560">Oxidoreductase</keyword>
<dbReference type="InterPro" id="IPR001041">
    <property type="entry name" value="2Fe-2S_ferredoxin-type"/>
</dbReference>
<evidence type="ECO:0000256" key="6">
    <source>
        <dbReference type="ARBA" id="ARBA00023002"/>
    </source>
</evidence>
<evidence type="ECO:0000256" key="8">
    <source>
        <dbReference type="ARBA" id="ARBA00023014"/>
    </source>
</evidence>
<proteinExistence type="predicted"/>
<evidence type="ECO:0000256" key="4">
    <source>
        <dbReference type="ARBA" id="ARBA00022714"/>
    </source>
</evidence>
<evidence type="ECO:0000313" key="12">
    <source>
        <dbReference type="Proteomes" id="UP000249577"/>
    </source>
</evidence>
<evidence type="ECO:0000313" key="11">
    <source>
        <dbReference type="EMBL" id="PZQ19169.1"/>
    </source>
</evidence>
<dbReference type="Proteomes" id="UP000249577">
    <property type="component" value="Unassembled WGS sequence"/>
</dbReference>
<dbReference type="PROSITE" id="PS51085">
    <property type="entry name" value="2FE2S_FER_2"/>
    <property type="match status" value="1"/>
</dbReference>
<dbReference type="SUPFAM" id="SSF63380">
    <property type="entry name" value="Riboflavin synthase domain-like"/>
    <property type="match status" value="1"/>
</dbReference>
<dbReference type="AlphaFoldDB" id="A0A2W5KSR1"/>
<dbReference type="SUPFAM" id="SSF52343">
    <property type="entry name" value="Ferredoxin reductase-like, C-terminal NADP-linked domain"/>
    <property type="match status" value="1"/>
</dbReference>
<evidence type="ECO:0000256" key="2">
    <source>
        <dbReference type="ARBA" id="ARBA00022630"/>
    </source>
</evidence>
<dbReference type="InterPro" id="IPR017938">
    <property type="entry name" value="Riboflavin_synthase-like_b-brl"/>
</dbReference>
<keyword evidence="5" id="KW-0479">Metal-binding</keyword>
<evidence type="ECO:0000259" key="9">
    <source>
        <dbReference type="PROSITE" id="PS51085"/>
    </source>
</evidence>
<dbReference type="InterPro" id="IPR039261">
    <property type="entry name" value="FNR_nucleotide-bd"/>
</dbReference>
<comment type="caution">
    <text evidence="11">The sequence shown here is derived from an EMBL/GenBank/DDBJ whole genome shotgun (WGS) entry which is preliminary data.</text>
</comment>
<name>A0A2W5KSR1_ANCNO</name>
<dbReference type="Gene3D" id="3.10.20.30">
    <property type="match status" value="1"/>
</dbReference>
<keyword evidence="4" id="KW-0001">2Fe-2S</keyword>
<evidence type="ECO:0000259" key="10">
    <source>
        <dbReference type="PROSITE" id="PS51384"/>
    </source>
</evidence>
<evidence type="ECO:0000256" key="7">
    <source>
        <dbReference type="ARBA" id="ARBA00023004"/>
    </source>
</evidence>
<dbReference type="SUPFAM" id="SSF54292">
    <property type="entry name" value="2Fe-2S ferredoxin-like"/>
    <property type="match status" value="1"/>
</dbReference>
<dbReference type="InterPro" id="IPR012675">
    <property type="entry name" value="Beta-grasp_dom_sf"/>
</dbReference>
<dbReference type="CDD" id="cd06185">
    <property type="entry name" value="PDR_like"/>
    <property type="match status" value="1"/>
</dbReference>
<dbReference type="InterPro" id="IPR050415">
    <property type="entry name" value="MRET"/>
</dbReference>
<dbReference type="PROSITE" id="PS51384">
    <property type="entry name" value="FAD_FR"/>
    <property type="match status" value="1"/>
</dbReference>
<dbReference type="InterPro" id="IPR054582">
    <property type="entry name" value="DmmA-like_N"/>
</dbReference>
<dbReference type="GO" id="GO:0016491">
    <property type="term" value="F:oxidoreductase activity"/>
    <property type="evidence" value="ECO:0007669"/>
    <property type="project" value="UniProtKB-KW"/>
</dbReference>
<reference evidence="11 12" key="1">
    <citation type="submission" date="2017-08" db="EMBL/GenBank/DDBJ databases">
        <title>Infants hospitalized years apart are colonized by the same room-sourced microbial strains.</title>
        <authorList>
            <person name="Brooks B."/>
            <person name="Olm M.R."/>
            <person name="Firek B.A."/>
            <person name="Baker R."/>
            <person name="Thomas B.C."/>
            <person name="Morowitz M.J."/>
            <person name="Banfield J.F."/>
        </authorList>
    </citation>
    <scope>NUCLEOTIDE SEQUENCE [LARGE SCALE GENOMIC DNA]</scope>
    <source>
        <strain evidence="11">S2_005_003_R2_43</strain>
    </source>
</reference>
<keyword evidence="7" id="KW-0408">Iron</keyword>
<dbReference type="PRINTS" id="PR00409">
    <property type="entry name" value="PHDIOXRDTASE"/>
</dbReference>
<dbReference type="Gene3D" id="3.40.50.80">
    <property type="entry name" value="Nucleotide-binding domain of ferredoxin-NADP reductase (FNR) module"/>
    <property type="match status" value="1"/>
</dbReference>
<feature type="domain" description="2Fe-2S ferredoxin-type" evidence="9">
    <location>
        <begin position="233"/>
        <end position="320"/>
    </location>
</feature>
<dbReference type="PANTHER" id="PTHR47354:SF1">
    <property type="entry name" value="CARNITINE MONOOXYGENASE REDUCTASE SUBUNIT"/>
    <property type="match status" value="1"/>
</dbReference>
<keyword evidence="8" id="KW-0411">Iron-sulfur</keyword>
<gene>
    <name evidence="11" type="ORF">DI565_01950</name>
</gene>
<feature type="domain" description="FAD-binding FR-type" evidence="10">
    <location>
        <begin position="4"/>
        <end position="109"/>
    </location>
</feature>
<sequence>MSGGVEIRVRVVEVEQATDTVKRFRLAPLSGEPLPEFSAGAHVVVTMEADGRKIKNPYSLIDRSPDGSSYRIGVLRVANSRGGSAYMHERVAPGTELTITMPVNLFPVNRTGRRHLLIAGGIGVTPIHAMAAELKRQSAPYEIHYAMRSAAHGAFVEELRAEHGSKLKLYRDDEEEVIVMDQILKNQPLGTHLYVCGPEGMIDAILRGGREAGWPEENLHSERFLAPAGGEPFSVVLRRAGITADVRSDQSLLEAIEEAGVDAPYLCRGGACGQCETEVVSCDGSLEHKDHYLTEEEHASGKKIMICVSRLKGRELVLDL</sequence>
<dbReference type="EMBL" id="QFPN01000001">
    <property type="protein sequence ID" value="PZQ19169.1"/>
    <property type="molecule type" value="Genomic_DNA"/>
</dbReference>
<organism evidence="11 12">
    <name type="scientific">Ancylobacter novellus</name>
    <name type="common">Thiobacillus novellus</name>
    <dbReference type="NCBI Taxonomy" id="921"/>
    <lineage>
        <taxon>Bacteria</taxon>
        <taxon>Pseudomonadati</taxon>
        <taxon>Pseudomonadota</taxon>
        <taxon>Alphaproteobacteria</taxon>
        <taxon>Hyphomicrobiales</taxon>
        <taxon>Xanthobacteraceae</taxon>
        <taxon>Ancylobacter</taxon>
    </lineage>
</organism>
<keyword evidence="3" id="KW-0288">FMN</keyword>
<dbReference type="GO" id="GO:0046872">
    <property type="term" value="F:metal ion binding"/>
    <property type="evidence" value="ECO:0007669"/>
    <property type="project" value="UniProtKB-KW"/>
</dbReference>
<dbReference type="Pfam" id="PF00111">
    <property type="entry name" value="Fer2"/>
    <property type="match status" value="1"/>
</dbReference>
<dbReference type="InterPro" id="IPR006058">
    <property type="entry name" value="2Fe2S_fd_BS"/>
</dbReference>
<dbReference type="GO" id="GO:0051537">
    <property type="term" value="F:2 iron, 2 sulfur cluster binding"/>
    <property type="evidence" value="ECO:0007669"/>
    <property type="project" value="UniProtKB-KW"/>
</dbReference>
<dbReference type="CDD" id="cd00207">
    <property type="entry name" value="fer2"/>
    <property type="match status" value="1"/>
</dbReference>
<keyword evidence="2" id="KW-0285">Flavoprotein</keyword>
<dbReference type="Pfam" id="PF22290">
    <property type="entry name" value="DmmA-like_N"/>
    <property type="match status" value="1"/>
</dbReference>
<dbReference type="PROSITE" id="PS00197">
    <property type="entry name" value="2FE2S_FER_1"/>
    <property type="match status" value="1"/>
</dbReference>
<dbReference type="Gene3D" id="2.40.30.10">
    <property type="entry name" value="Translation factors"/>
    <property type="match status" value="1"/>
</dbReference>
<evidence type="ECO:0000256" key="5">
    <source>
        <dbReference type="ARBA" id="ARBA00022723"/>
    </source>
</evidence>
<evidence type="ECO:0000256" key="1">
    <source>
        <dbReference type="ARBA" id="ARBA00001917"/>
    </source>
</evidence>
<comment type="cofactor">
    <cofactor evidence="1">
        <name>FMN</name>
        <dbReference type="ChEBI" id="CHEBI:58210"/>
    </cofactor>
</comment>
<evidence type="ECO:0000256" key="3">
    <source>
        <dbReference type="ARBA" id="ARBA00022643"/>
    </source>
</evidence>
<dbReference type="InterPro" id="IPR017927">
    <property type="entry name" value="FAD-bd_FR_type"/>
</dbReference>
<dbReference type="InterPro" id="IPR036010">
    <property type="entry name" value="2Fe-2S_ferredoxin-like_sf"/>
</dbReference>
<dbReference type="PANTHER" id="PTHR47354">
    <property type="entry name" value="NADH OXIDOREDUCTASE HCR"/>
    <property type="match status" value="1"/>
</dbReference>
<accession>A0A2W5KSR1</accession>
<protein>
    <submittedName>
        <fullName evidence="11">Ferredoxin--NADP(+) reductase</fullName>
    </submittedName>
</protein>